<name>X0Y7R1_9ZZZZ</name>
<accession>X0Y7R1</accession>
<feature type="domain" description="Gfo/Idh/MocA-like oxidoreductase N-terminal" evidence="1">
    <location>
        <begin position="1"/>
        <end position="57"/>
    </location>
</feature>
<feature type="non-terminal residue" evidence="2">
    <location>
        <position position="241"/>
    </location>
</feature>
<organism evidence="2">
    <name type="scientific">marine sediment metagenome</name>
    <dbReference type="NCBI Taxonomy" id="412755"/>
    <lineage>
        <taxon>unclassified sequences</taxon>
        <taxon>metagenomes</taxon>
        <taxon>ecological metagenomes</taxon>
    </lineage>
</organism>
<reference evidence="2" key="1">
    <citation type="journal article" date="2014" name="Front. Microbiol.">
        <title>High frequency of phylogenetically diverse reductive dehalogenase-homologous genes in deep subseafloor sedimentary metagenomes.</title>
        <authorList>
            <person name="Kawai M."/>
            <person name="Futagami T."/>
            <person name="Toyoda A."/>
            <person name="Takaki Y."/>
            <person name="Nishi S."/>
            <person name="Hori S."/>
            <person name="Arai W."/>
            <person name="Tsubouchi T."/>
            <person name="Morono Y."/>
            <person name="Uchiyama I."/>
            <person name="Ito T."/>
            <person name="Fujiyama A."/>
            <person name="Inagaki F."/>
            <person name="Takami H."/>
        </authorList>
    </citation>
    <scope>NUCLEOTIDE SEQUENCE</scope>
    <source>
        <strain evidence="2">Expedition CK06-06</strain>
    </source>
</reference>
<dbReference type="SUPFAM" id="SSF55347">
    <property type="entry name" value="Glyceraldehyde-3-phosphate dehydrogenase-like, C-terminal domain"/>
    <property type="match status" value="1"/>
</dbReference>
<dbReference type="InterPro" id="IPR050463">
    <property type="entry name" value="Gfo/Idh/MocA_oxidrdct_glycsds"/>
</dbReference>
<sequence>DIDAVYIGTPDHTHALITIAALKKGKHICCVKPLTRTIYESRKVVAEALKANVATQVTASANSTEAGCRTCEMIWDGAIGDVREVHIWSNRPLWPQGMTRPKGADPIPDTFDWNLWLGPARMRPFKDKWPPEHLTLDQISSGRSGRLAVYHPWNFRGWWDFGTGALGDMGCHHFNIPKRALKLGHPASISATSTKVMTESAPLASIVTWEFPAREGMPPLKAVWYDGGLKPPRPSELKSGR</sequence>
<proteinExistence type="predicted"/>
<evidence type="ECO:0000313" key="2">
    <source>
        <dbReference type="EMBL" id="GAG32916.1"/>
    </source>
</evidence>
<dbReference type="PANTHER" id="PTHR43818:SF10">
    <property type="entry name" value="NADH-DEPENDENT DEHYDROGENASE-RELATED"/>
    <property type="match status" value="1"/>
</dbReference>
<comment type="caution">
    <text evidence="2">The sequence shown here is derived from an EMBL/GenBank/DDBJ whole genome shotgun (WGS) entry which is preliminary data.</text>
</comment>
<dbReference type="InterPro" id="IPR036291">
    <property type="entry name" value="NAD(P)-bd_dom_sf"/>
</dbReference>
<dbReference type="Gene3D" id="3.40.50.720">
    <property type="entry name" value="NAD(P)-binding Rossmann-like Domain"/>
    <property type="match status" value="1"/>
</dbReference>
<feature type="non-terminal residue" evidence="2">
    <location>
        <position position="1"/>
    </location>
</feature>
<dbReference type="InterPro" id="IPR000683">
    <property type="entry name" value="Gfo/Idh/MocA-like_OxRdtase_N"/>
</dbReference>
<dbReference type="GO" id="GO:0000166">
    <property type="term" value="F:nucleotide binding"/>
    <property type="evidence" value="ECO:0007669"/>
    <property type="project" value="InterPro"/>
</dbReference>
<dbReference type="Pfam" id="PF01408">
    <property type="entry name" value="GFO_IDH_MocA"/>
    <property type="match status" value="1"/>
</dbReference>
<evidence type="ECO:0000259" key="1">
    <source>
        <dbReference type="Pfam" id="PF01408"/>
    </source>
</evidence>
<gene>
    <name evidence="2" type="ORF">S01H1_73942</name>
</gene>
<dbReference type="SUPFAM" id="SSF51735">
    <property type="entry name" value="NAD(P)-binding Rossmann-fold domains"/>
    <property type="match status" value="1"/>
</dbReference>
<dbReference type="Gene3D" id="3.30.360.10">
    <property type="entry name" value="Dihydrodipicolinate Reductase, domain 2"/>
    <property type="match status" value="1"/>
</dbReference>
<protein>
    <recommendedName>
        <fullName evidence="1">Gfo/Idh/MocA-like oxidoreductase N-terminal domain-containing protein</fullName>
    </recommendedName>
</protein>
<dbReference type="AlphaFoldDB" id="X0Y7R1"/>
<dbReference type="EMBL" id="BARS01049434">
    <property type="protein sequence ID" value="GAG32916.1"/>
    <property type="molecule type" value="Genomic_DNA"/>
</dbReference>
<dbReference type="PANTHER" id="PTHR43818">
    <property type="entry name" value="BCDNA.GH03377"/>
    <property type="match status" value="1"/>
</dbReference>